<dbReference type="Proteomes" id="UP000198517">
    <property type="component" value="Unassembled WGS sequence"/>
</dbReference>
<organism evidence="1 2">
    <name type="scientific">Riemerella columbipharyngis</name>
    <dbReference type="NCBI Taxonomy" id="1071918"/>
    <lineage>
        <taxon>Bacteria</taxon>
        <taxon>Pseudomonadati</taxon>
        <taxon>Bacteroidota</taxon>
        <taxon>Flavobacteriia</taxon>
        <taxon>Flavobacteriales</taxon>
        <taxon>Weeksellaceae</taxon>
        <taxon>Riemerella</taxon>
    </lineage>
</organism>
<dbReference type="OrthoDB" id="676695at2"/>
<evidence type="ECO:0000313" key="2">
    <source>
        <dbReference type="Proteomes" id="UP000198517"/>
    </source>
</evidence>
<sequence>MKKIFLGLLAATVLWSCNFLNKGYQDSESFKELKEELIKKFGKDAYYTSFTIANDKNATIVSVTETDNPSSLKMAEWMKLNGVWKQNADVTLEVSEGSKAEDFMFQLDKTMNMELLGKLVDEAKQKVISEKNIKEVNVKMVSFSAPDDGDFSHAQYYIIIEPKQGGTDFKFSYNLDGTLAKFDY</sequence>
<reference evidence="1 2" key="1">
    <citation type="submission" date="2016-10" db="EMBL/GenBank/DDBJ databases">
        <authorList>
            <person name="de Groot N.N."/>
        </authorList>
    </citation>
    <scope>NUCLEOTIDE SEQUENCE [LARGE SCALE GENOMIC DNA]</scope>
    <source>
        <strain evidence="1 2">DSM 24015</strain>
    </source>
</reference>
<gene>
    <name evidence="1" type="ORF">SAMN05421544_10127</name>
</gene>
<proteinExistence type="predicted"/>
<protein>
    <submittedName>
        <fullName evidence="1">Uncharacterized protein</fullName>
    </submittedName>
</protein>
<dbReference type="AlphaFoldDB" id="A0A1G6Y5N6"/>
<accession>A0A1G6Y5N6</accession>
<keyword evidence="2" id="KW-1185">Reference proteome</keyword>
<name>A0A1G6Y5N6_9FLAO</name>
<dbReference type="EMBL" id="FNAS01000001">
    <property type="protein sequence ID" value="SDD85293.1"/>
    <property type="molecule type" value="Genomic_DNA"/>
</dbReference>
<dbReference type="RefSeq" id="WP_143017695.1">
    <property type="nucleotide sequence ID" value="NZ_FNAS01000001.1"/>
</dbReference>
<evidence type="ECO:0000313" key="1">
    <source>
        <dbReference type="EMBL" id="SDD85293.1"/>
    </source>
</evidence>